<accession>A0A6J7PRQ3</accession>
<reference evidence="1" key="1">
    <citation type="submission" date="2020-05" db="EMBL/GenBank/DDBJ databases">
        <authorList>
            <person name="Chiriac C."/>
            <person name="Salcher M."/>
            <person name="Ghai R."/>
            <person name="Kavagutti S V."/>
        </authorList>
    </citation>
    <scope>NUCLEOTIDE SEQUENCE</scope>
</reference>
<organism evidence="1">
    <name type="scientific">freshwater metagenome</name>
    <dbReference type="NCBI Taxonomy" id="449393"/>
    <lineage>
        <taxon>unclassified sequences</taxon>
        <taxon>metagenomes</taxon>
        <taxon>ecological metagenomes</taxon>
    </lineage>
</organism>
<proteinExistence type="predicted"/>
<gene>
    <name evidence="1" type="ORF">UFOPK3992_00901</name>
</gene>
<dbReference type="EMBL" id="CAFBOZ010000114">
    <property type="protein sequence ID" value="CAB5004684.1"/>
    <property type="molecule type" value="Genomic_DNA"/>
</dbReference>
<name>A0A6J7PRQ3_9ZZZZ</name>
<protein>
    <submittedName>
        <fullName evidence="1">Unannotated protein</fullName>
    </submittedName>
</protein>
<evidence type="ECO:0000313" key="1">
    <source>
        <dbReference type="EMBL" id="CAB5004684.1"/>
    </source>
</evidence>
<dbReference type="AlphaFoldDB" id="A0A6J7PRQ3"/>
<sequence>MVLGIVDIDDPVAVVVEDSGVEQLVLRFLTGALSVGAPQVVVGEFALRVVVAAAEPGVRRGGVTVPPVLLHILAVITLVAAKPEEPLFEVRVAAIPECESDAHVLEQRRQAREAVLVPAVGPRNRMVVGKGAPGVTIVGVVLTDRAPSALGQVGTPLVPRPGIARAMKKSARVFHAPLLAHDEIMPWGHAPAMGYQ</sequence>